<keyword evidence="2" id="KW-0805">Transcription regulation</keyword>
<dbReference type="Gene3D" id="3.40.50.2300">
    <property type="match status" value="2"/>
</dbReference>
<accession>E6U1W2</accession>
<dbReference type="Gene3D" id="1.10.260.40">
    <property type="entry name" value="lambda repressor-like DNA-binding domains"/>
    <property type="match status" value="1"/>
</dbReference>
<organism evidence="6 7">
    <name type="scientific">Evansella cellulosilytica (strain ATCC 21833 / DSM 2522 / FERM P-1141 / JCM 9156 / N-4)</name>
    <name type="common">Bacillus cellulosilyticus</name>
    <dbReference type="NCBI Taxonomy" id="649639"/>
    <lineage>
        <taxon>Bacteria</taxon>
        <taxon>Bacillati</taxon>
        <taxon>Bacillota</taxon>
        <taxon>Bacilli</taxon>
        <taxon>Bacillales</taxon>
        <taxon>Bacillaceae</taxon>
        <taxon>Evansella</taxon>
    </lineage>
</organism>
<dbReference type="HOGENOM" id="CLU_037628_6_2_9"/>
<dbReference type="SMART" id="SM00354">
    <property type="entry name" value="HTH_LACI"/>
    <property type="match status" value="1"/>
</dbReference>
<dbReference type="PANTHER" id="PTHR30146:SF148">
    <property type="entry name" value="HTH-TYPE TRANSCRIPTIONAL REPRESSOR PURR-RELATED"/>
    <property type="match status" value="1"/>
</dbReference>
<feature type="domain" description="HTH lacI-type" evidence="5">
    <location>
        <begin position="6"/>
        <end position="52"/>
    </location>
</feature>
<keyword evidence="3" id="KW-0238">DNA-binding</keyword>
<name>E6U1W2_EVAC2</name>
<protein>
    <submittedName>
        <fullName evidence="6">Transcriptional regulator, LacI family</fullName>
    </submittedName>
</protein>
<dbReference type="Pfam" id="PF00356">
    <property type="entry name" value="LacI"/>
    <property type="match status" value="1"/>
</dbReference>
<keyword evidence="1" id="KW-0678">Repressor</keyword>
<proteinExistence type="predicted"/>
<dbReference type="OrthoDB" id="2026446at2"/>
<dbReference type="Pfam" id="PF13377">
    <property type="entry name" value="Peripla_BP_3"/>
    <property type="match status" value="1"/>
</dbReference>
<dbReference type="RefSeq" id="WP_013489940.1">
    <property type="nucleotide sequence ID" value="NC_014829.1"/>
</dbReference>
<gene>
    <name evidence="6" type="ordered locus">Bcell_3367</name>
</gene>
<keyword evidence="7" id="KW-1185">Reference proteome</keyword>
<dbReference type="Proteomes" id="UP000001401">
    <property type="component" value="Chromosome"/>
</dbReference>
<dbReference type="SUPFAM" id="SSF47413">
    <property type="entry name" value="lambda repressor-like DNA-binding domains"/>
    <property type="match status" value="1"/>
</dbReference>
<reference evidence="6 7" key="1">
    <citation type="submission" date="2010-12" db="EMBL/GenBank/DDBJ databases">
        <title>Complete sequence of Bacillus cellulosilyticus DSM 2522.</title>
        <authorList>
            <consortium name="US DOE Joint Genome Institute"/>
            <person name="Lucas S."/>
            <person name="Copeland A."/>
            <person name="Lapidus A."/>
            <person name="Cheng J.-F."/>
            <person name="Bruce D."/>
            <person name="Goodwin L."/>
            <person name="Pitluck S."/>
            <person name="Chertkov O."/>
            <person name="Detter J.C."/>
            <person name="Han C."/>
            <person name="Tapia R."/>
            <person name="Land M."/>
            <person name="Hauser L."/>
            <person name="Jeffries C."/>
            <person name="Kyrpides N."/>
            <person name="Ivanova N."/>
            <person name="Mikhailova N."/>
            <person name="Brumm P."/>
            <person name="Mead D."/>
            <person name="Woyke T."/>
        </authorList>
    </citation>
    <scope>NUCLEOTIDE SEQUENCE [LARGE SCALE GENOMIC DNA]</scope>
    <source>
        <strain evidence="7">ATCC 21833 / DSM 2522 / FERM P-1141 / JCM 9156 / N-4</strain>
    </source>
</reference>
<dbReference type="GO" id="GO:0000976">
    <property type="term" value="F:transcription cis-regulatory region binding"/>
    <property type="evidence" value="ECO:0007669"/>
    <property type="project" value="TreeGrafter"/>
</dbReference>
<evidence type="ECO:0000259" key="5">
    <source>
        <dbReference type="PROSITE" id="PS50932"/>
    </source>
</evidence>
<evidence type="ECO:0000313" key="6">
    <source>
        <dbReference type="EMBL" id="ADU31609.1"/>
    </source>
</evidence>
<dbReference type="GO" id="GO:0003700">
    <property type="term" value="F:DNA-binding transcription factor activity"/>
    <property type="evidence" value="ECO:0007669"/>
    <property type="project" value="TreeGrafter"/>
</dbReference>
<dbReference type="KEGG" id="bco:Bcell_3367"/>
<sequence length="341" mass="38606">MSRRKVTMQQIAHTAGVSKYVVSKTLNGKPGVSDKTRQKILFVAKQLGYFKNNENVPMQPDSEPNDHTSFVLGVIPNRHYENQSSYWGKIIEGLSDGVHDKNWGLVIVTEEQPFKDMINTKGVKGIICVGHISTEMMLDLQQLHVPMVLVDHEDPLIAADSVFIDNYDGTYKLTKHLVTIGHENVLFVGDIGFASSFYDRFLGYRTALEQAGLQSSVQEPLKIAYTDQFAEQFSNWIEEEKGNQDFPTAFVCANDDIAQRVLETLHQHHIRVPEECSVTGFDNLDISLYTEPPLSTVQVLKEAIGKRAVEKLFWRFNHADFPIEKILIRGEIIIRRSVASK</sequence>
<dbReference type="SUPFAM" id="SSF53822">
    <property type="entry name" value="Periplasmic binding protein-like I"/>
    <property type="match status" value="1"/>
</dbReference>
<dbReference type="AlphaFoldDB" id="E6U1W2"/>
<dbReference type="EMBL" id="CP002394">
    <property type="protein sequence ID" value="ADU31609.1"/>
    <property type="molecule type" value="Genomic_DNA"/>
</dbReference>
<dbReference type="CDD" id="cd01392">
    <property type="entry name" value="HTH_LacI"/>
    <property type="match status" value="1"/>
</dbReference>
<dbReference type="InterPro" id="IPR010982">
    <property type="entry name" value="Lambda_DNA-bd_dom_sf"/>
</dbReference>
<evidence type="ECO:0000256" key="1">
    <source>
        <dbReference type="ARBA" id="ARBA00022491"/>
    </source>
</evidence>
<evidence type="ECO:0000256" key="3">
    <source>
        <dbReference type="ARBA" id="ARBA00023125"/>
    </source>
</evidence>
<evidence type="ECO:0000256" key="4">
    <source>
        <dbReference type="ARBA" id="ARBA00023163"/>
    </source>
</evidence>
<dbReference type="eggNOG" id="COG1609">
    <property type="taxonomic scope" value="Bacteria"/>
</dbReference>
<evidence type="ECO:0000256" key="2">
    <source>
        <dbReference type="ARBA" id="ARBA00023015"/>
    </source>
</evidence>
<dbReference type="InterPro" id="IPR046335">
    <property type="entry name" value="LacI/GalR-like_sensor"/>
</dbReference>
<evidence type="ECO:0000313" key="7">
    <source>
        <dbReference type="Proteomes" id="UP000001401"/>
    </source>
</evidence>
<dbReference type="STRING" id="649639.Bcell_3367"/>
<keyword evidence="4" id="KW-0804">Transcription</keyword>
<dbReference type="PROSITE" id="PS50932">
    <property type="entry name" value="HTH_LACI_2"/>
    <property type="match status" value="1"/>
</dbReference>
<dbReference type="InterPro" id="IPR028082">
    <property type="entry name" value="Peripla_BP_I"/>
</dbReference>
<dbReference type="PANTHER" id="PTHR30146">
    <property type="entry name" value="LACI-RELATED TRANSCRIPTIONAL REPRESSOR"/>
    <property type="match status" value="1"/>
</dbReference>
<dbReference type="InterPro" id="IPR000843">
    <property type="entry name" value="HTH_LacI"/>
</dbReference>